<sequence>MAPLLLPPVLHWGVVIVATLWLLATAQRLAEHWSTGRTLGAAPPASSAAAGKSASRGGARARAVQLDVRPSSDDMPLASASAEPARAAMRGALLDRLTASHTSSSACTGPAAVAIPPAHVRAHRSLLGRLVSTAAGPAGAATRASSHTLLARAAEPARTPSPRTARAHFLASCETTRTAAARSADVPGAAPGSPHWSAAFSAAGGLARALERWRAPGCDAGLLVLTLEASGPNSLGFARSVAPALGGALLALAPRGDRTKVGVDGGVGCARSSAPFAIAARVHEAVHALVVAAAFTEPATAAGAAGGDALRESSLDFEFARHHFGLGAAPALVLVWGPSAAERVVIRGRQLHRSSALGALVAADARARGTMRARAAEAALGLIAALARFRARPPPQPAESIAARDARLRVERLELLAQQDAEFAAALAADARQAEGATRAEAARGTHGPEAGAEAAASGEVRAAPARAACGDDGAAARAAVEPGSAMDAPVEAPAWWLARQAAGTSAQLGEEPARGKGVLGVVVRMRTGRRVCRRFHVDAPLAKLRAWVEASCASEDDAAEQFALAASFPRRVLGGACGVAPRGQGDGQGTVHAVTIGEALQGAERASSVLLHVEDADEESASLV</sequence>
<dbReference type="Gene3D" id="3.10.20.90">
    <property type="entry name" value="Phosphatidylinositol 3-kinase Catalytic Subunit, Chain A, domain 1"/>
    <property type="match status" value="1"/>
</dbReference>
<keyword evidence="5" id="KW-1185">Reference proteome</keyword>
<dbReference type="AlphaFoldDB" id="A0A8J5Y602"/>
<dbReference type="CDD" id="cd01767">
    <property type="entry name" value="UBX"/>
    <property type="match status" value="1"/>
</dbReference>
<dbReference type="GO" id="GO:0005783">
    <property type="term" value="C:endoplasmic reticulum"/>
    <property type="evidence" value="ECO:0007669"/>
    <property type="project" value="TreeGrafter"/>
</dbReference>
<dbReference type="PROSITE" id="PS50033">
    <property type="entry name" value="UBX"/>
    <property type="match status" value="1"/>
</dbReference>
<feature type="signal peptide" evidence="2">
    <location>
        <begin position="1"/>
        <end position="26"/>
    </location>
</feature>
<feature type="region of interest" description="Disordered" evidence="1">
    <location>
        <begin position="437"/>
        <end position="459"/>
    </location>
</feature>
<dbReference type="EMBL" id="JAGTXO010000001">
    <property type="protein sequence ID" value="KAG8471199.1"/>
    <property type="molecule type" value="Genomic_DNA"/>
</dbReference>
<protein>
    <recommendedName>
        <fullName evidence="3">UBX domain-containing protein</fullName>
    </recommendedName>
</protein>
<evidence type="ECO:0000313" key="4">
    <source>
        <dbReference type="EMBL" id="KAG8471199.1"/>
    </source>
</evidence>
<evidence type="ECO:0000259" key="3">
    <source>
        <dbReference type="PROSITE" id="PS50033"/>
    </source>
</evidence>
<feature type="chain" id="PRO_5035258505" description="UBX domain-containing protein" evidence="2">
    <location>
        <begin position="27"/>
        <end position="625"/>
    </location>
</feature>
<keyword evidence="2" id="KW-0732">Signal</keyword>
<dbReference type="InterPro" id="IPR001012">
    <property type="entry name" value="UBX_dom"/>
</dbReference>
<dbReference type="PANTHER" id="PTHR23322:SF1">
    <property type="entry name" value="FAS-ASSOCIATED FACTOR 2"/>
    <property type="match status" value="1"/>
</dbReference>
<dbReference type="InterPro" id="IPR029071">
    <property type="entry name" value="Ubiquitin-like_domsf"/>
</dbReference>
<dbReference type="GO" id="GO:0036503">
    <property type="term" value="P:ERAD pathway"/>
    <property type="evidence" value="ECO:0007669"/>
    <property type="project" value="TreeGrafter"/>
</dbReference>
<evidence type="ECO:0000313" key="5">
    <source>
        <dbReference type="Proteomes" id="UP000751190"/>
    </source>
</evidence>
<accession>A0A8J5Y602</accession>
<dbReference type="Proteomes" id="UP000751190">
    <property type="component" value="Unassembled WGS sequence"/>
</dbReference>
<proteinExistence type="predicted"/>
<organism evidence="4 5">
    <name type="scientific">Diacronema lutheri</name>
    <name type="common">Unicellular marine alga</name>
    <name type="synonym">Monochrysis lutheri</name>
    <dbReference type="NCBI Taxonomy" id="2081491"/>
    <lineage>
        <taxon>Eukaryota</taxon>
        <taxon>Haptista</taxon>
        <taxon>Haptophyta</taxon>
        <taxon>Pavlovophyceae</taxon>
        <taxon>Pavlovales</taxon>
        <taxon>Pavlovaceae</taxon>
        <taxon>Diacronema</taxon>
    </lineage>
</organism>
<reference evidence="4" key="1">
    <citation type="submission" date="2021-05" db="EMBL/GenBank/DDBJ databases">
        <title>The genome of the haptophyte Pavlova lutheri (Diacronema luteri, Pavlovales) - a model for lipid biosynthesis in eukaryotic algae.</title>
        <authorList>
            <person name="Hulatt C.J."/>
            <person name="Posewitz M.C."/>
        </authorList>
    </citation>
    <scope>NUCLEOTIDE SEQUENCE</scope>
    <source>
        <strain evidence="4">NIVA-4/92</strain>
    </source>
</reference>
<dbReference type="SUPFAM" id="SSF54236">
    <property type="entry name" value="Ubiquitin-like"/>
    <property type="match status" value="1"/>
</dbReference>
<evidence type="ECO:0000256" key="2">
    <source>
        <dbReference type="SAM" id="SignalP"/>
    </source>
</evidence>
<feature type="domain" description="UBX" evidence="3">
    <location>
        <begin position="515"/>
        <end position="572"/>
    </location>
</feature>
<name>A0A8J5Y602_DIALT</name>
<gene>
    <name evidence="4" type="ORF">KFE25_009620</name>
</gene>
<feature type="compositionally biased region" description="Low complexity" evidence="1">
    <location>
        <begin position="40"/>
        <end position="63"/>
    </location>
</feature>
<feature type="region of interest" description="Disordered" evidence="1">
    <location>
        <begin position="40"/>
        <end position="78"/>
    </location>
</feature>
<dbReference type="InterPro" id="IPR050730">
    <property type="entry name" value="UBX_domain-protein"/>
</dbReference>
<dbReference type="GO" id="GO:0043130">
    <property type="term" value="F:ubiquitin binding"/>
    <property type="evidence" value="ECO:0007669"/>
    <property type="project" value="TreeGrafter"/>
</dbReference>
<dbReference type="Pfam" id="PF00789">
    <property type="entry name" value="UBX"/>
    <property type="match status" value="1"/>
</dbReference>
<comment type="caution">
    <text evidence="4">The sequence shown here is derived from an EMBL/GenBank/DDBJ whole genome shotgun (WGS) entry which is preliminary data.</text>
</comment>
<evidence type="ECO:0000256" key="1">
    <source>
        <dbReference type="SAM" id="MobiDB-lite"/>
    </source>
</evidence>
<dbReference type="PANTHER" id="PTHR23322">
    <property type="entry name" value="FAS-ASSOCIATED PROTEIN"/>
    <property type="match status" value="1"/>
</dbReference>